<evidence type="ECO:0000313" key="2">
    <source>
        <dbReference type="Proteomes" id="UP000281084"/>
    </source>
</evidence>
<gene>
    <name evidence="1" type="ORF">D7V64_08040</name>
</gene>
<sequence length="70" mass="8069">MTRKEAMELLGFKKLIQLADKLELTTAAIAQWRDGEDIPEYREYEVRELAAGRTPKRLLKSKQNVAHANN</sequence>
<dbReference type="Gene3D" id="1.10.260.40">
    <property type="entry name" value="lambda repressor-like DNA-binding domains"/>
    <property type="match status" value="1"/>
</dbReference>
<dbReference type="EMBL" id="RAXZ01000008">
    <property type="protein sequence ID" value="RKG52939.1"/>
    <property type="molecule type" value="Genomic_DNA"/>
</dbReference>
<protein>
    <submittedName>
        <fullName evidence="1">Ribonuclease D</fullName>
    </submittedName>
</protein>
<proteinExistence type="predicted"/>
<dbReference type="SUPFAM" id="SSF47413">
    <property type="entry name" value="lambda repressor-like DNA-binding domains"/>
    <property type="match status" value="1"/>
</dbReference>
<dbReference type="RefSeq" id="WP_120367366.1">
    <property type="nucleotide sequence ID" value="NZ_RAXZ01000008.1"/>
</dbReference>
<dbReference type="GO" id="GO:0003677">
    <property type="term" value="F:DNA binding"/>
    <property type="evidence" value="ECO:0007669"/>
    <property type="project" value="InterPro"/>
</dbReference>
<dbReference type="InterPro" id="IPR010982">
    <property type="entry name" value="Lambda_DNA-bd_dom_sf"/>
</dbReference>
<reference evidence="1 2" key="1">
    <citation type="submission" date="2018-09" db="EMBL/GenBank/DDBJ databases">
        <title>The draft genome of Acinetobacter spp. strains.</title>
        <authorList>
            <person name="Qin J."/>
            <person name="Feng Y."/>
            <person name="Zong Z."/>
        </authorList>
    </citation>
    <scope>NUCLEOTIDE SEQUENCE [LARGE SCALE GENOMIC DNA]</scope>
    <source>
        <strain evidence="1 2">WCHAc060002</strain>
    </source>
</reference>
<evidence type="ECO:0000313" key="1">
    <source>
        <dbReference type="EMBL" id="RKG52939.1"/>
    </source>
</evidence>
<organism evidence="1 2">
    <name type="scientific">Acinetobacter cumulans</name>
    <dbReference type="NCBI Taxonomy" id="2136182"/>
    <lineage>
        <taxon>Bacteria</taxon>
        <taxon>Pseudomonadati</taxon>
        <taxon>Pseudomonadota</taxon>
        <taxon>Gammaproteobacteria</taxon>
        <taxon>Moraxellales</taxon>
        <taxon>Moraxellaceae</taxon>
        <taxon>Acinetobacter</taxon>
    </lineage>
</organism>
<comment type="caution">
    <text evidence="1">The sequence shown here is derived from an EMBL/GenBank/DDBJ whole genome shotgun (WGS) entry which is preliminary data.</text>
</comment>
<dbReference type="AlphaFoldDB" id="A0A3A8G326"/>
<accession>A0A3A8G326</accession>
<name>A0A3A8G326_9GAMM</name>
<dbReference type="Proteomes" id="UP000281084">
    <property type="component" value="Unassembled WGS sequence"/>
</dbReference>